<gene>
    <name evidence="2" type="ORF">GCM10007874_06000</name>
</gene>
<dbReference type="InterPro" id="IPR052514">
    <property type="entry name" value="SAM-dependent_MTase"/>
</dbReference>
<accession>A0ABQ6CBR6</accession>
<name>A0ABQ6CBR6_9HYPH</name>
<reference evidence="3" key="1">
    <citation type="journal article" date="2019" name="Int. J. Syst. Evol. Microbiol.">
        <title>The Global Catalogue of Microorganisms (GCM) 10K type strain sequencing project: providing services to taxonomists for standard genome sequencing and annotation.</title>
        <authorList>
            <consortium name="The Broad Institute Genomics Platform"/>
            <consortium name="The Broad Institute Genome Sequencing Center for Infectious Disease"/>
            <person name="Wu L."/>
            <person name="Ma J."/>
        </authorList>
    </citation>
    <scope>NUCLEOTIDE SEQUENCE [LARGE SCALE GENOMIC DNA]</scope>
    <source>
        <strain evidence="3">NBRC 101365</strain>
    </source>
</reference>
<dbReference type="PANTHER" id="PTHR34203">
    <property type="entry name" value="METHYLTRANSFERASE, FKBM FAMILY PROTEIN"/>
    <property type="match status" value="1"/>
</dbReference>
<dbReference type="Gene3D" id="3.40.50.150">
    <property type="entry name" value="Vaccinia Virus protein VP39"/>
    <property type="match status" value="1"/>
</dbReference>
<organism evidence="2 3">
    <name type="scientific">Labrys miyagiensis</name>
    <dbReference type="NCBI Taxonomy" id="346912"/>
    <lineage>
        <taxon>Bacteria</taxon>
        <taxon>Pseudomonadati</taxon>
        <taxon>Pseudomonadota</taxon>
        <taxon>Alphaproteobacteria</taxon>
        <taxon>Hyphomicrobiales</taxon>
        <taxon>Xanthobacteraceae</taxon>
        <taxon>Labrys</taxon>
    </lineage>
</organism>
<dbReference type="PANTHER" id="PTHR34203:SF15">
    <property type="entry name" value="SLL1173 PROTEIN"/>
    <property type="match status" value="1"/>
</dbReference>
<dbReference type="Proteomes" id="UP001156882">
    <property type="component" value="Unassembled WGS sequence"/>
</dbReference>
<evidence type="ECO:0000313" key="2">
    <source>
        <dbReference type="EMBL" id="GLS17585.1"/>
    </source>
</evidence>
<sequence length="281" mass="30714">MSVPNYVIENSRIAAKWTRHGLFFFNRNDLFIGRSLDLYGEWCESEIQLLGQVLRPGDVALDIGANIGTHALSFAEIVGPGGRVYALEPQHHVFQLLCANAAVNLSDNLHCLNKAAGSEAGRIRLAVGRPDQAFNFGAARQGPEGEDVEVITVDGLDLPACRLIKVDVEGMEPAVLAGAARTIARHRPFVFVECNDSSDSRGIIGAMTSQDYDLWWHIAGYYSPANFLGNAVDIFGSYQPEANLFCAPRELGLRIGGLEACTGLDDNWRLALERLNKKKAE</sequence>
<dbReference type="InterPro" id="IPR006342">
    <property type="entry name" value="FkbM_mtfrase"/>
</dbReference>
<dbReference type="InterPro" id="IPR029063">
    <property type="entry name" value="SAM-dependent_MTases_sf"/>
</dbReference>
<feature type="domain" description="Methyltransferase FkbM" evidence="1">
    <location>
        <begin position="62"/>
        <end position="207"/>
    </location>
</feature>
<keyword evidence="3" id="KW-1185">Reference proteome</keyword>
<proteinExistence type="predicted"/>
<dbReference type="SUPFAM" id="SSF53335">
    <property type="entry name" value="S-adenosyl-L-methionine-dependent methyltransferases"/>
    <property type="match status" value="1"/>
</dbReference>
<comment type="caution">
    <text evidence="2">The sequence shown here is derived from an EMBL/GenBank/DDBJ whole genome shotgun (WGS) entry which is preliminary data.</text>
</comment>
<evidence type="ECO:0000259" key="1">
    <source>
        <dbReference type="Pfam" id="PF05050"/>
    </source>
</evidence>
<dbReference type="Pfam" id="PF05050">
    <property type="entry name" value="Methyltransf_21"/>
    <property type="match status" value="1"/>
</dbReference>
<dbReference type="NCBIfam" id="TIGR01444">
    <property type="entry name" value="fkbM_fam"/>
    <property type="match status" value="1"/>
</dbReference>
<dbReference type="EMBL" id="BSPC01000005">
    <property type="protein sequence ID" value="GLS17585.1"/>
    <property type="molecule type" value="Genomic_DNA"/>
</dbReference>
<protein>
    <recommendedName>
        <fullName evidence="1">Methyltransferase FkbM domain-containing protein</fullName>
    </recommendedName>
</protein>
<evidence type="ECO:0000313" key="3">
    <source>
        <dbReference type="Proteomes" id="UP001156882"/>
    </source>
</evidence>